<keyword evidence="4" id="KW-1185">Reference proteome</keyword>
<comment type="caution">
    <text evidence="3">The sequence shown here is derived from an EMBL/GenBank/DDBJ whole genome shotgun (WGS) entry which is preliminary data.</text>
</comment>
<dbReference type="Proteomes" id="UP000068382">
    <property type="component" value="Unassembled WGS sequence"/>
</dbReference>
<feature type="chain" id="PRO_5007288786" description="EF hand" evidence="2">
    <location>
        <begin position="22"/>
        <end position="155"/>
    </location>
</feature>
<reference evidence="3 4" key="1">
    <citation type="submission" date="2015-12" db="EMBL/GenBank/DDBJ databases">
        <title>Genome sequence of the marine Rhodobacteraceae strain O3.65, Candidatus Tritonibacter horizontis.</title>
        <authorList>
            <person name="Poehlein A."/>
            <person name="Giebel H.A."/>
            <person name="Voget S."/>
            <person name="Brinkhoff T."/>
        </authorList>
    </citation>
    <scope>NUCLEOTIDE SEQUENCE [LARGE SCALE GENOMIC DNA]</scope>
    <source>
        <strain evidence="3 4">O3.65</strain>
    </source>
</reference>
<feature type="signal peptide" evidence="2">
    <location>
        <begin position="1"/>
        <end position="21"/>
    </location>
</feature>
<dbReference type="OrthoDB" id="7851899at2"/>
<name>A0A132C275_9RHOB</name>
<dbReference type="Gene3D" id="1.10.238.10">
    <property type="entry name" value="EF-hand"/>
    <property type="match status" value="1"/>
</dbReference>
<feature type="compositionally biased region" description="Low complexity" evidence="1">
    <location>
        <begin position="74"/>
        <end position="90"/>
    </location>
</feature>
<proteinExistence type="predicted"/>
<dbReference type="PATRIC" id="fig|1768241.3.peg.791"/>
<feature type="region of interest" description="Disordered" evidence="1">
    <location>
        <begin position="74"/>
        <end position="97"/>
    </location>
</feature>
<accession>A0A132C275</accession>
<evidence type="ECO:0000313" key="3">
    <source>
        <dbReference type="EMBL" id="KUP94352.1"/>
    </source>
</evidence>
<protein>
    <recommendedName>
        <fullName evidence="5">EF hand</fullName>
    </recommendedName>
</protein>
<organism evidence="3 4">
    <name type="scientific">Tritonibacter horizontis</name>
    <dbReference type="NCBI Taxonomy" id="1768241"/>
    <lineage>
        <taxon>Bacteria</taxon>
        <taxon>Pseudomonadati</taxon>
        <taxon>Pseudomonadota</taxon>
        <taxon>Alphaproteobacteria</taxon>
        <taxon>Rhodobacterales</taxon>
        <taxon>Paracoccaceae</taxon>
        <taxon>Tritonibacter</taxon>
    </lineage>
</organism>
<keyword evidence="2" id="KW-0732">Signal</keyword>
<sequence>MKRFAFTTVALSALMAAPVMAEVKQAGSLTFDELQAEYPALTQKTWEEVDNNKDGVADMAEIDEAEQSDILVSSAHSSTTSTITIDPASSEVEQAGSLTFSELKEEYPSLTQKVWEQVDNNKDGVADMEEIDQAELSDVLEPNMDAEGNASYNNG</sequence>
<dbReference type="RefSeq" id="WP_082705010.1">
    <property type="nucleotide sequence ID" value="NZ_LPUY01000018.1"/>
</dbReference>
<gene>
    <name evidence="3" type="ORF">TRIHO_07670</name>
</gene>
<dbReference type="EMBL" id="LPUY01000018">
    <property type="protein sequence ID" value="KUP94352.1"/>
    <property type="molecule type" value="Genomic_DNA"/>
</dbReference>
<evidence type="ECO:0000256" key="1">
    <source>
        <dbReference type="SAM" id="MobiDB-lite"/>
    </source>
</evidence>
<dbReference type="AlphaFoldDB" id="A0A132C275"/>
<evidence type="ECO:0000256" key="2">
    <source>
        <dbReference type="SAM" id="SignalP"/>
    </source>
</evidence>
<feature type="region of interest" description="Disordered" evidence="1">
    <location>
        <begin position="135"/>
        <end position="155"/>
    </location>
</feature>
<evidence type="ECO:0008006" key="5">
    <source>
        <dbReference type="Google" id="ProtNLM"/>
    </source>
</evidence>
<evidence type="ECO:0000313" key="4">
    <source>
        <dbReference type="Proteomes" id="UP000068382"/>
    </source>
</evidence>